<evidence type="ECO:0000313" key="4">
    <source>
        <dbReference type="Proteomes" id="UP001500456"/>
    </source>
</evidence>
<feature type="domain" description="FHA" evidence="2">
    <location>
        <begin position="74"/>
        <end position="142"/>
    </location>
</feature>
<comment type="caution">
    <text evidence="3">The sequence shown here is derived from an EMBL/GenBank/DDBJ whole genome shotgun (WGS) entry which is preliminary data.</text>
</comment>
<evidence type="ECO:0000259" key="2">
    <source>
        <dbReference type="PROSITE" id="PS50006"/>
    </source>
</evidence>
<organism evidence="3 4">
    <name type="scientific">Streptomyces plumbiresistens</name>
    <dbReference type="NCBI Taxonomy" id="511811"/>
    <lineage>
        <taxon>Bacteria</taxon>
        <taxon>Bacillati</taxon>
        <taxon>Actinomycetota</taxon>
        <taxon>Actinomycetes</taxon>
        <taxon>Kitasatosporales</taxon>
        <taxon>Streptomycetaceae</taxon>
        <taxon>Streptomyces</taxon>
    </lineage>
</organism>
<dbReference type="Proteomes" id="UP001500456">
    <property type="component" value="Unassembled WGS sequence"/>
</dbReference>
<keyword evidence="4" id="KW-1185">Reference proteome</keyword>
<accession>A0ABP7SDM3</accession>
<gene>
    <name evidence="3" type="ORF">GCM10022232_59030</name>
</gene>
<evidence type="ECO:0000256" key="1">
    <source>
        <dbReference type="SAM" id="MobiDB-lite"/>
    </source>
</evidence>
<name>A0ABP7SDM3_9ACTN</name>
<dbReference type="Pfam" id="PF13646">
    <property type="entry name" value="HEAT_2"/>
    <property type="match status" value="1"/>
</dbReference>
<feature type="compositionally biased region" description="Basic and acidic residues" evidence="1">
    <location>
        <begin position="236"/>
        <end position="245"/>
    </location>
</feature>
<dbReference type="InterPro" id="IPR016024">
    <property type="entry name" value="ARM-type_fold"/>
</dbReference>
<reference evidence="4" key="1">
    <citation type="journal article" date="2019" name="Int. J. Syst. Evol. Microbiol.">
        <title>The Global Catalogue of Microorganisms (GCM) 10K type strain sequencing project: providing services to taxonomists for standard genome sequencing and annotation.</title>
        <authorList>
            <consortium name="The Broad Institute Genomics Platform"/>
            <consortium name="The Broad Institute Genome Sequencing Center for Infectious Disease"/>
            <person name="Wu L."/>
            <person name="Ma J."/>
        </authorList>
    </citation>
    <scope>NUCLEOTIDE SEQUENCE [LARGE SCALE GENOMIC DNA]</scope>
    <source>
        <strain evidence="4">JCM 16924</strain>
    </source>
</reference>
<dbReference type="PROSITE" id="PS50006">
    <property type="entry name" value="FHA_DOMAIN"/>
    <property type="match status" value="1"/>
</dbReference>
<dbReference type="Gene3D" id="1.25.10.10">
    <property type="entry name" value="Leucine-rich Repeat Variant"/>
    <property type="match status" value="2"/>
</dbReference>
<sequence>MGHAYGPADDVPVWLREMGSPDPEVREKAFGNFYGAAHHQGDVYPCTAASLPFLFALADDPATPDRASVVALLLSIGREASECDINAVYFTPDGTESTAHADVVAQMRERAGTFVRYAADAELLVRRAAIEALGLFLDDADLALDVLRGRLAAEDGTVERLLVICTTADLALRMPAVHAAATAWLDALIGEPASDADIRLAALVHRTRCTPQRIGRDLVPQAIELLRQSTTTPSHTPDDDAHEPNAEGENGTSASPPPTVQNVPPEIAAAFEDLERHNRVHAPTTSLLRTFHAVLDARIPERTALLTEQLRSSDAAVRYDAIRMAQDLMAAWRGDHTNLVLHLADCLLPDDPYTAASAAEALRVLAPVSEPAREALASYVDMQRTVHGGDVWAAPQPLPRRAHQEAVLALARLEDLRALPCLLNALDNDVDAWRALQVVGQLRPAARDLVPRLTRRLAGADFSQDGFGSSTGALLSALAALRDPAAIPALTNAVTAAIRQENWRTAATALDALSAFGTAAATALDVVRPLADAQDIHLRMAATSALWELEGNVESAVPKLHDLLDTHVHRAAADALGRIGQPAAMALPRLRAMLADGYEWTRIHAAAALWDIGGAAEAPAVVETLLGAWEKNDATSNHVAACLNRMGLAAAPALSRVMEELALSRRSGHFRSTAHDEELQGTCRAIVTRLM</sequence>
<evidence type="ECO:0000313" key="3">
    <source>
        <dbReference type="EMBL" id="GAA4010258.1"/>
    </source>
</evidence>
<dbReference type="SUPFAM" id="SSF48371">
    <property type="entry name" value="ARM repeat"/>
    <property type="match status" value="1"/>
</dbReference>
<dbReference type="EMBL" id="BAAAZX010000018">
    <property type="protein sequence ID" value="GAA4010258.1"/>
    <property type="molecule type" value="Genomic_DNA"/>
</dbReference>
<protein>
    <recommendedName>
        <fullName evidence="2">FHA domain-containing protein</fullName>
    </recommendedName>
</protein>
<feature type="region of interest" description="Disordered" evidence="1">
    <location>
        <begin position="229"/>
        <end position="263"/>
    </location>
</feature>
<dbReference type="InterPro" id="IPR011989">
    <property type="entry name" value="ARM-like"/>
</dbReference>
<dbReference type="InterPro" id="IPR004155">
    <property type="entry name" value="PBS_lyase_HEAT"/>
</dbReference>
<dbReference type="SMART" id="SM00567">
    <property type="entry name" value="EZ_HEAT"/>
    <property type="match status" value="4"/>
</dbReference>
<proteinExistence type="predicted"/>
<dbReference type="InterPro" id="IPR000253">
    <property type="entry name" value="FHA_dom"/>
</dbReference>